<evidence type="ECO:0000313" key="3">
    <source>
        <dbReference type="Proteomes" id="UP000183853"/>
    </source>
</evidence>
<gene>
    <name evidence="2" type="ORF">SAMN05444505_103377</name>
</gene>
<reference evidence="2 3" key="1">
    <citation type="submission" date="2016-10" db="EMBL/GenBank/DDBJ databases">
        <authorList>
            <person name="Varghese N."/>
            <person name="Submissions S."/>
        </authorList>
    </citation>
    <scope>NUCLEOTIDE SEQUENCE [LARGE SCALE GENOMIC DNA]</scope>
    <source>
        <strain evidence="2 3">BS2122</strain>
    </source>
</reference>
<dbReference type="PANTHER" id="PTHR40396:SF1">
    <property type="entry name" value="ATPASE AAA-TYPE CORE DOMAIN-CONTAINING PROTEIN"/>
    <property type="match status" value="1"/>
</dbReference>
<dbReference type="Pfam" id="PF13304">
    <property type="entry name" value="AAA_21"/>
    <property type="match status" value="1"/>
</dbReference>
<dbReference type="SUPFAM" id="SSF52540">
    <property type="entry name" value="P-loop containing nucleoside triphosphate hydrolases"/>
    <property type="match status" value="1"/>
</dbReference>
<dbReference type="Proteomes" id="UP000183853">
    <property type="component" value="Unassembled WGS sequence"/>
</dbReference>
<evidence type="ECO:0000313" key="2">
    <source>
        <dbReference type="EMBL" id="SDM59287.1"/>
    </source>
</evidence>
<feature type="domain" description="ATPase AAA-type core" evidence="1">
    <location>
        <begin position="46"/>
        <end position="348"/>
    </location>
</feature>
<dbReference type="GO" id="GO:0005524">
    <property type="term" value="F:ATP binding"/>
    <property type="evidence" value="ECO:0007669"/>
    <property type="project" value="InterPro"/>
</dbReference>
<dbReference type="Gene3D" id="3.40.50.300">
    <property type="entry name" value="P-loop containing nucleotide triphosphate hydrolases"/>
    <property type="match status" value="1"/>
</dbReference>
<organism evidence="2 3">
    <name type="scientific">Pseudomonas syringae</name>
    <dbReference type="NCBI Taxonomy" id="317"/>
    <lineage>
        <taxon>Bacteria</taxon>
        <taxon>Pseudomonadati</taxon>
        <taxon>Pseudomonadota</taxon>
        <taxon>Gammaproteobacteria</taxon>
        <taxon>Pseudomonadales</taxon>
        <taxon>Pseudomonadaceae</taxon>
        <taxon>Pseudomonas</taxon>
    </lineage>
</organism>
<dbReference type="GO" id="GO:0016887">
    <property type="term" value="F:ATP hydrolysis activity"/>
    <property type="evidence" value="ECO:0007669"/>
    <property type="project" value="InterPro"/>
</dbReference>
<dbReference type="InterPro" id="IPR027417">
    <property type="entry name" value="P-loop_NTPase"/>
</dbReference>
<dbReference type="RefSeq" id="WP_074806270.1">
    <property type="nucleotide sequence ID" value="NZ_FNHM01000003.1"/>
</dbReference>
<comment type="caution">
    <text evidence="2">The sequence shown here is derived from an EMBL/GenBank/DDBJ whole genome shotgun (WGS) entry which is preliminary data.</text>
</comment>
<protein>
    <recommendedName>
        <fullName evidence="1">ATPase AAA-type core domain-containing protein</fullName>
    </recommendedName>
</protein>
<proteinExistence type="predicted"/>
<accession>A0AB37ZJ58</accession>
<name>A0AB37ZJ58_PSESX</name>
<dbReference type="InterPro" id="IPR003959">
    <property type="entry name" value="ATPase_AAA_core"/>
</dbReference>
<evidence type="ECO:0000259" key="1">
    <source>
        <dbReference type="Pfam" id="PF13304"/>
    </source>
</evidence>
<dbReference type="AlphaFoldDB" id="A0AB37ZJ58"/>
<dbReference type="EMBL" id="FNHM01000003">
    <property type="protein sequence ID" value="SDM59287.1"/>
    <property type="molecule type" value="Genomic_DNA"/>
</dbReference>
<sequence length="397" mass="44916">MLHSLTFSNFYSFLDEVEISFAMDGRAAENEKSCVSTAAGGRTSKILAVVGANGAGKTNAIKPFAFIAWFISKSVGLKPDAGTYTRQHFLKMSEPSTFQLVFETHERLFRYNLVVNSKQIFEEHLYEKTSRQWSNVFSRTLNSGNKDYTYNLKGFGFDKRTASKAKRNSSIISFAAQQDHNLAVMLVDYFSKFHTNINASGRAIKNDYQSLLDGTEFYENHEVYRQLMVSRLRAWDLGLADVKLTKLKHVNEKGEEFEMTMPFGVHAFGDETYEMPLLAESSGTQSAYVLLSRLLPVLKEGGVMIYDELESDLHPHMLDSVLDLFFNPKTNPNNAQIIFTTHSVEILNDLQKCQILLVEKNDGISEAWRLCDMSGVRSDDNFYAKYMSGTYGAVPNI</sequence>
<dbReference type="PANTHER" id="PTHR40396">
    <property type="entry name" value="ATPASE-LIKE PROTEIN"/>
    <property type="match status" value="1"/>
</dbReference>